<accession>A0AAD7GPU9</accession>
<organism evidence="2 3">
    <name type="scientific">Mycena rosella</name>
    <name type="common">Pink bonnet</name>
    <name type="synonym">Agaricus rosellus</name>
    <dbReference type="NCBI Taxonomy" id="1033263"/>
    <lineage>
        <taxon>Eukaryota</taxon>
        <taxon>Fungi</taxon>
        <taxon>Dikarya</taxon>
        <taxon>Basidiomycota</taxon>
        <taxon>Agaricomycotina</taxon>
        <taxon>Agaricomycetes</taxon>
        <taxon>Agaricomycetidae</taxon>
        <taxon>Agaricales</taxon>
        <taxon>Marasmiineae</taxon>
        <taxon>Mycenaceae</taxon>
        <taxon>Mycena</taxon>
    </lineage>
</organism>
<gene>
    <name evidence="2" type="ORF">B0H17DRAFT_1129633</name>
</gene>
<feature type="region of interest" description="Disordered" evidence="1">
    <location>
        <begin position="1"/>
        <end position="34"/>
    </location>
</feature>
<proteinExistence type="predicted"/>
<dbReference type="EMBL" id="JARKIE010000025">
    <property type="protein sequence ID" value="KAJ7698581.1"/>
    <property type="molecule type" value="Genomic_DNA"/>
</dbReference>
<dbReference type="AlphaFoldDB" id="A0AAD7GPU9"/>
<protein>
    <submittedName>
        <fullName evidence="2">Uncharacterized protein</fullName>
    </submittedName>
</protein>
<dbReference type="Proteomes" id="UP001221757">
    <property type="component" value="Unassembled WGS sequence"/>
</dbReference>
<evidence type="ECO:0000313" key="3">
    <source>
        <dbReference type="Proteomes" id="UP001221757"/>
    </source>
</evidence>
<comment type="caution">
    <text evidence="2">The sequence shown here is derived from an EMBL/GenBank/DDBJ whole genome shotgun (WGS) entry which is preliminary data.</text>
</comment>
<sequence length="189" mass="21111">MWAKRGGLQINGPLARSDSGRQSTPCLAKSTRRRDVKVMQGGREGKGLVQSMRGTFDGPLRRRSLAEMLLQIRPMHNDSQTSADALPPEEHIKHAFQTPTSIFFEYAFAVPCMQWIARWTPSPIPSTTCSQTGHAVFWDTCDHINLLPDSYANTTANYYMHSITGNITVQFIVAGQVLEQKQGARAFEN</sequence>
<evidence type="ECO:0000313" key="2">
    <source>
        <dbReference type="EMBL" id="KAJ7698581.1"/>
    </source>
</evidence>
<keyword evidence="3" id="KW-1185">Reference proteome</keyword>
<reference evidence="2" key="1">
    <citation type="submission" date="2023-03" db="EMBL/GenBank/DDBJ databases">
        <title>Massive genome expansion in bonnet fungi (Mycena s.s.) driven by repeated elements and novel gene families across ecological guilds.</title>
        <authorList>
            <consortium name="Lawrence Berkeley National Laboratory"/>
            <person name="Harder C.B."/>
            <person name="Miyauchi S."/>
            <person name="Viragh M."/>
            <person name="Kuo A."/>
            <person name="Thoen E."/>
            <person name="Andreopoulos B."/>
            <person name="Lu D."/>
            <person name="Skrede I."/>
            <person name="Drula E."/>
            <person name="Henrissat B."/>
            <person name="Morin E."/>
            <person name="Kohler A."/>
            <person name="Barry K."/>
            <person name="LaButti K."/>
            <person name="Morin E."/>
            <person name="Salamov A."/>
            <person name="Lipzen A."/>
            <person name="Mereny Z."/>
            <person name="Hegedus B."/>
            <person name="Baldrian P."/>
            <person name="Stursova M."/>
            <person name="Weitz H."/>
            <person name="Taylor A."/>
            <person name="Grigoriev I.V."/>
            <person name="Nagy L.G."/>
            <person name="Martin F."/>
            <person name="Kauserud H."/>
        </authorList>
    </citation>
    <scope>NUCLEOTIDE SEQUENCE</scope>
    <source>
        <strain evidence="2">CBHHK067</strain>
    </source>
</reference>
<name>A0AAD7GPU9_MYCRO</name>
<evidence type="ECO:0000256" key="1">
    <source>
        <dbReference type="SAM" id="MobiDB-lite"/>
    </source>
</evidence>